<reference evidence="2 3" key="1">
    <citation type="submission" date="2021-01" db="EMBL/GenBank/DDBJ databases">
        <title>Tumebacillus sp. strain ITR2 16S ribosomal RNA gene Genome sequencing and assembly.</title>
        <authorList>
            <person name="Kang M."/>
        </authorList>
    </citation>
    <scope>NUCLEOTIDE SEQUENCE [LARGE SCALE GENOMIC DNA]</scope>
    <source>
        <strain evidence="2 3">ITR2</strain>
    </source>
</reference>
<evidence type="ECO:0000259" key="1">
    <source>
        <dbReference type="Pfam" id="PF08241"/>
    </source>
</evidence>
<dbReference type="EMBL" id="JAEQNB010000001">
    <property type="protein sequence ID" value="MBL0385617.1"/>
    <property type="molecule type" value="Genomic_DNA"/>
</dbReference>
<keyword evidence="2" id="KW-0808">Transferase</keyword>
<dbReference type="InterPro" id="IPR029063">
    <property type="entry name" value="SAM-dependent_MTases_sf"/>
</dbReference>
<gene>
    <name evidence="2" type="ORF">JJB07_03045</name>
</gene>
<dbReference type="GO" id="GO:0032259">
    <property type="term" value="P:methylation"/>
    <property type="evidence" value="ECO:0007669"/>
    <property type="project" value="UniProtKB-KW"/>
</dbReference>
<sequence length="189" mass="21340">MSHGQHRFNPKHVEKLLNPDRLKMLPPEQIVDALQISQDDNVADLGCGPGVFTFPAAKRTQRTVYAIDVEPQMLELLQQRTEEAGVSNVQTVLSDAEKIDLPDQSVDKVLIAFVLHEVEDLNQAVQEVKRILRPNGKVLILEWEKKETEMGPPVNHRLDSNELQQVLVANGLQTEVKLLNDNHYMVVAQ</sequence>
<dbReference type="InterPro" id="IPR013216">
    <property type="entry name" value="Methyltransf_11"/>
</dbReference>
<feature type="domain" description="Methyltransferase type 11" evidence="1">
    <location>
        <begin position="44"/>
        <end position="140"/>
    </location>
</feature>
<name>A0ABS1J5R0_9BACL</name>
<dbReference type="Proteomes" id="UP000602284">
    <property type="component" value="Unassembled WGS sequence"/>
</dbReference>
<dbReference type="GO" id="GO:0008168">
    <property type="term" value="F:methyltransferase activity"/>
    <property type="evidence" value="ECO:0007669"/>
    <property type="project" value="UniProtKB-KW"/>
</dbReference>
<dbReference type="PANTHER" id="PTHR43591">
    <property type="entry name" value="METHYLTRANSFERASE"/>
    <property type="match status" value="1"/>
</dbReference>
<keyword evidence="2" id="KW-0489">Methyltransferase</keyword>
<comment type="caution">
    <text evidence="2">The sequence shown here is derived from an EMBL/GenBank/DDBJ whole genome shotgun (WGS) entry which is preliminary data.</text>
</comment>
<dbReference type="CDD" id="cd02440">
    <property type="entry name" value="AdoMet_MTases"/>
    <property type="match status" value="1"/>
</dbReference>
<dbReference type="PANTHER" id="PTHR43591:SF24">
    <property type="entry name" value="2-METHOXY-6-POLYPRENYL-1,4-BENZOQUINOL METHYLASE, MITOCHONDRIAL"/>
    <property type="match status" value="1"/>
</dbReference>
<dbReference type="SUPFAM" id="SSF53335">
    <property type="entry name" value="S-adenosyl-L-methionine-dependent methyltransferases"/>
    <property type="match status" value="1"/>
</dbReference>
<proteinExistence type="predicted"/>
<keyword evidence="3" id="KW-1185">Reference proteome</keyword>
<evidence type="ECO:0000313" key="3">
    <source>
        <dbReference type="Proteomes" id="UP000602284"/>
    </source>
</evidence>
<evidence type="ECO:0000313" key="2">
    <source>
        <dbReference type="EMBL" id="MBL0385617.1"/>
    </source>
</evidence>
<accession>A0ABS1J5R0</accession>
<dbReference type="RefSeq" id="WP_201631002.1">
    <property type="nucleotide sequence ID" value="NZ_JAEQNB010000001.1"/>
</dbReference>
<dbReference type="Gene3D" id="3.40.50.150">
    <property type="entry name" value="Vaccinia Virus protein VP39"/>
    <property type="match status" value="1"/>
</dbReference>
<protein>
    <submittedName>
        <fullName evidence="2">Class I SAM-dependent methyltransferase</fullName>
    </submittedName>
</protein>
<dbReference type="Pfam" id="PF08241">
    <property type="entry name" value="Methyltransf_11"/>
    <property type="match status" value="1"/>
</dbReference>
<organism evidence="2 3">
    <name type="scientific">Tumebacillus amylolyticus</name>
    <dbReference type="NCBI Taxonomy" id="2801339"/>
    <lineage>
        <taxon>Bacteria</taxon>
        <taxon>Bacillati</taxon>
        <taxon>Bacillota</taxon>
        <taxon>Bacilli</taxon>
        <taxon>Bacillales</taxon>
        <taxon>Alicyclobacillaceae</taxon>
        <taxon>Tumebacillus</taxon>
    </lineage>
</organism>